<organism evidence="2 3">
    <name type="scientific">Streptomyces noursei</name>
    <name type="common">Streptomyces albulus</name>
    <dbReference type="NCBI Taxonomy" id="1971"/>
    <lineage>
        <taxon>Bacteria</taxon>
        <taxon>Bacillati</taxon>
        <taxon>Actinomycetota</taxon>
        <taxon>Actinomycetes</taxon>
        <taxon>Kitasatosporales</taxon>
        <taxon>Streptomycetaceae</taxon>
        <taxon>Streptomyces</taxon>
    </lineage>
</organism>
<name>A0A2N8P449_STRNR</name>
<evidence type="ECO:0000313" key="2">
    <source>
        <dbReference type="EMBL" id="PNE35789.1"/>
    </source>
</evidence>
<feature type="compositionally biased region" description="Low complexity" evidence="1">
    <location>
        <begin position="148"/>
        <end position="158"/>
    </location>
</feature>
<comment type="caution">
    <text evidence="2">The sequence shown here is derived from an EMBL/GenBank/DDBJ whole genome shotgun (WGS) entry which is preliminary data.</text>
</comment>
<proteinExistence type="predicted"/>
<dbReference type="EMBL" id="LJSN01000007">
    <property type="protein sequence ID" value="PNE35789.1"/>
    <property type="molecule type" value="Genomic_DNA"/>
</dbReference>
<dbReference type="Proteomes" id="UP000236047">
    <property type="component" value="Unassembled WGS sequence"/>
</dbReference>
<accession>A0A2N8P449</accession>
<protein>
    <submittedName>
        <fullName evidence="2">Uncharacterized protein</fullName>
    </submittedName>
</protein>
<gene>
    <name evidence="2" type="ORF">AOB60_43175</name>
</gene>
<dbReference type="RefSeq" id="WP_102927064.1">
    <property type="nucleotide sequence ID" value="NZ_LJSN01000007.1"/>
</dbReference>
<keyword evidence="3" id="KW-1185">Reference proteome</keyword>
<evidence type="ECO:0000256" key="1">
    <source>
        <dbReference type="SAM" id="MobiDB-lite"/>
    </source>
</evidence>
<evidence type="ECO:0000313" key="3">
    <source>
        <dbReference type="Proteomes" id="UP000236047"/>
    </source>
</evidence>
<feature type="region of interest" description="Disordered" evidence="1">
    <location>
        <begin position="123"/>
        <end position="243"/>
    </location>
</feature>
<dbReference type="AlphaFoldDB" id="A0A2N8P449"/>
<reference evidence="3" key="1">
    <citation type="submission" date="2015-09" db="EMBL/GenBank/DDBJ databases">
        <authorList>
            <person name="Graham D.E."/>
            <person name="Mahan K.M."/>
            <person name="Klingeman D.M."/>
            <person name="Fida T."/>
            <person name="Giannone R.J."/>
            <person name="Hettich R.L."/>
            <person name="Parry R.J."/>
            <person name="Spain J.C."/>
        </authorList>
    </citation>
    <scope>NUCLEOTIDE SEQUENCE [LARGE SCALE GENOMIC DNA]</scope>
    <source>
        <strain evidence="3">JCM 4701</strain>
    </source>
</reference>
<sequence>MSARTKAPVVVRDCTLDWIKFDAELARDGSVEPVDKALYAALATFVDKGTRTSDDDPDGDDVPTRGVLAACIGRSKDVVDRATARLEKRGLIEVERRQDPDNPRLHLPSVYHLLDHHRWDARAAERHAKRQQEGGRTDAATPGETSEAGGSRIRAARGGRTDAATRKNAARGGRVDAAVPSSLSEGRRQSAGAGVRGTGQSSVDQAMTKDDDEEQTQEHKTPSAAGPAPHDAAGTDQDAVGEASPEVQDFVACLPGMDRKGPRDRAALYLLVGAALAAGWTPKTLAAHLAREVSPSRCRNVTAVYGTQLDNLPNPPVAPAPRKAPEGYCSTHPHIWIGDGATCTSCSPRPATGAGVAPRDVLAAAYTQLAQQGRAADISHARS</sequence>
<feature type="compositionally biased region" description="Basic and acidic residues" evidence="1">
    <location>
        <begin position="123"/>
        <end position="136"/>
    </location>
</feature>